<dbReference type="InterPro" id="IPR008927">
    <property type="entry name" value="6-PGluconate_DH-like_C_sf"/>
</dbReference>
<comment type="similarity">
    <text evidence="2 10">Belongs to the ketopantoate reductase family.</text>
</comment>
<dbReference type="PROSITE" id="PS51257">
    <property type="entry name" value="PROKAR_LIPOPROTEIN"/>
    <property type="match status" value="1"/>
</dbReference>
<evidence type="ECO:0000256" key="8">
    <source>
        <dbReference type="ARBA" id="ARBA00032024"/>
    </source>
</evidence>
<dbReference type="EC" id="1.1.1.169" evidence="3 10"/>
<dbReference type="Gene3D" id="1.10.1040.10">
    <property type="entry name" value="N-(1-d-carboxylethyl)-l-norvaline Dehydrogenase, domain 2"/>
    <property type="match status" value="1"/>
</dbReference>
<keyword evidence="14" id="KW-1185">Reference proteome</keyword>
<comment type="function">
    <text evidence="10">Catalyzes the NADPH-dependent reduction of ketopantoate into pantoic acid.</text>
</comment>
<protein>
    <recommendedName>
        <fullName evidence="4 10">2-dehydropantoate 2-reductase</fullName>
        <ecNumber evidence="3 10">1.1.1.169</ecNumber>
    </recommendedName>
    <alternativeName>
        <fullName evidence="8 10">Ketopantoate reductase</fullName>
    </alternativeName>
</protein>
<evidence type="ECO:0000313" key="13">
    <source>
        <dbReference type="EMBL" id="WZJ22027.1"/>
    </source>
</evidence>
<dbReference type="Pfam" id="PF02558">
    <property type="entry name" value="ApbA"/>
    <property type="match status" value="1"/>
</dbReference>
<gene>
    <name evidence="13" type="ORF">AADV58_02430</name>
</gene>
<evidence type="ECO:0000256" key="2">
    <source>
        <dbReference type="ARBA" id="ARBA00007870"/>
    </source>
</evidence>
<evidence type="ECO:0000256" key="9">
    <source>
        <dbReference type="ARBA" id="ARBA00048793"/>
    </source>
</evidence>
<dbReference type="SUPFAM" id="SSF51735">
    <property type="entry name" value="NAD(P)-binding Rossmann-fold domains"/>
    <property type="match status" value="1"/>
</dbReference>
<dbReference type="GO" id="GO:0008677">
    <property type="term" value="F:2-dehydropantoate 2-reductase activity"/>
    <property type="evidence" value="ECO:0007669"/>
    <property type="project" value="UniProtKB-EC"/>
</dbReference>
<sequence length="326" mass="35070">MKPAPRFLVMGAGSVGCYLGGCLQHAGAQVDFVGRPLVLQTLRTHGLRLSDRDGRNQFLAPAQLRLHEQVPTACHPDLVLLCVKSRATEAAAQELERHLAAGTPVLSLQNGLHNVTLAQAVAPGLNWLAGMVPFNIAEIGPGCFHRGSDGQLAAEEHAPLARSADWFAQAGVPLALHADLKPIQRGKLLLNLNNPVNALSGLPLRAQLLDAGYRQQFAGLMREALALMRLDGAEPAALTPLPWNLLIRILCLPTPLFRLIAARLLRIDPQARSSMADDLAAGRPTEIDVLCGEIVRLAERLGRRAPLNEAMVARIQTLSTRPTTTP</sequence>
<evidence type="ECO:0000256" key="4">
    <source>
        <dbReference type="ARBA" id="ARBA00019465"/>
    </source>
</evidence>
<comment type="catalytic activity">
    <reaction evidence="9 10">
        <text>(R)-pantoate + NADP(+) = 2-dehydropantoate + NADPH + H(+)</text>
        <dbReference type="Rhea" id="RHEA:16233"/>
        <dbReference type="ChEBI" id="CHEBI:11561"/>
        <dbReference type="ChEBI" id="CHEBI:15378"/>
        <dbReference type="ChEBI" id="CHEBI:15980"/>
        <dbReference type="ChEBI" id="CHEBI:57783"/>
        <dbReference type="ChEBI" id="CHEBI:58349"/>
        <dbReference type="EC" id="1.1.1.169"/>
    </reaction>
</comment>
<name>A0ABZ2XJD1_9RHOO</name>
<keyword evidence="7 10" id="KW-0560">Oxidoreductase</keyword>
<dbReference type="PANTHER" id="PTHR43765">
    <property type="entry name" value="2-DEHYDROPANTOATE 2-REDUCTASE-RELATED"/>
    <property type="match status" value="1"/>
</dbReference>
<evidence type="ECO:0000313" key="14">
    <source>
        <dbReference type="Proteomes" id="UP001479520"/>
    </source>
</evidence>
<evidence type="ECO:0000256" key="3">
    <source>
        <dbReference type="ARBA" id="ARBA00013014"/>
    </source>
</evidence>
<dbReference type="InterPro" id="IPR036291">
    <property type="entry name" value="NAD(P)-bd_dom_sf"/>
</dbReference>
<evidence type="ECO:0000259" key="12">
    <source>
        <dbReference type="Pfam" id="PF08546"/>
    </source>
</evidence>
<feature type="domain" description="Ketopantoate reductase N-terminal" evidence="11">
    <location>
        <begin position="8"/>
        <end position="155"/>
    </location>
</feature>
<dbReference type="InterPro" id="IPR013332">
    <property type="entry name" value="KPR_N"/>
</dbReference>
<proteinExistence type="inferred from homology"/>
<organism evidence="13 14">
    <name type="scientific">Azonexus hydrophilus</name>
    <dbReference type="NCBI Taxonomy" id="418702"/>
    <lineage>
        <taxon>Bacteria</taxon>
        <taxon>Pseudomonadati</taxon>
        <taxon>Pseudomonadota</taxon>
        <taxon>Betaproteobacteria</taxon>
        <taxon>Rhodocyclales</taxon>
        <taxon>Azonexaceae</taxon>
        <taxon>Azonexus</taxon>
    </lineage>
</organism>
<dbReference type="Gene3D" id="3.40.50.720">
    <property type="entry name" value="NAD(P)-binding Rossmann-like Domain"/>
    <property type="match status" value="1"/>
</dbReference>
<dbReference type="Pfam" id="PF08546">
    <property type="entry name" value="ApbA_C"/>
    <property type="match status" value="1"/>
</dbReference>
<reference evidence="13 14" key="1">
    <citation type="submission" date="2024-04" db="EMBL/GenBank/DDBJ databases">
        <title>Dissimilatory iodate-reducing microorganisms contribute to the enrichment of iodine in groundwater.</title>
        <authorList>
            <person name="Jiang Z."/>
        </authorList>
    </citation>
    <scope>NUCLEOTIDE SEQUENCE [LARGE SCALE GENOMIC DNA]</scope>
    <source>
        <strain evidence="13 14">NCP973</strain>
    </source>
</reference>
<keyword evidence="5 10" id="KW-0566">Pantothenate biosynthesis</keyword>
<evidence type="ECO:0000256" key="7">
    <source>
        <dbReference type="ARBA" id="ARBA00023002"/>
    </source>
</evidence>
<dbReference type="InterPro" id="IPR013328">
    <property type="entry name" value="6PGD_dom2"/>
</dbReference>
<dbReference type="InterPro" id="IPR050838">
    <property type="entry name" value="Ketopantoate_reductase"/>
</dbReference>
<dbReference type="RefSeq" id="WP_341743987.1">
    <property type="nucleotide sequence ID" value="NZ_CP151406.1"/>
</dbReference>
<dbReference type="InterPro" id="IPR003710">
    <property type="entry name" value="ApbA"/>
</dbReference>
<keyword evidence="6 10" id="KW-0521">NADP</keyword>
<dbReference type="Proteomes" id="UP001479520">
    <property type="component" value="Chromosome"/>
</dbReference>
<dbReference type="InterPro" id="IPR013752">
    <property type="entry name" value="KPA_reductase"/>
</dbReference>
<dbReference type="NCBIfam" id="NF006083">
    <property type="entry name" value="PRK08229.1"/>
    <property type="match status" value="1"/>
</dbReference>
<comment type="pathway">
    <text evidence="1 10">Cofactor biosynthesis; (R)-pantothenate biosynthesis; (R)-pantoate from 3-methyl-2-oxobutanoate: step 2/2.</text>
</comment>
<dbReference type="EMBL" id="CP151406">
    <property type="protein sequence ID" value="WZJ22027.1"/>
    <property type="molecule type" value="Genomic_DNA"/>
</dbReference>
<dbReference type="NCBIfam" id="TIGR00745">
    <property type="entry name" value="apbA_panE"/>
    <property type="match status" value="1"/>
</dbReference>
<feature type="domain" description="Ketopantoate reductase C-terminal" evidence="12">
    <location>
        <begin position="182"/>
        <end position="316"/>
    </location>
</feature>
<evidence type="ECO:0000256" key="5">
    <source>
        <dbReference type="ARBA" id="ARBA00022655"/>
    </source>
</evidence>
<evidence type="ECO:0000259" key="11">
    <source>
        <dbReference type="Pfam" id="PF02558"/>
    </source>
</evidence>
<dbReference type="SUPFAM" id="SSF48179">
    <property type="entry name" value="6-phosphogluconate dehydrogenase C-terminal domain-like"/>
    <property type="match status" value="1"/>
</dbReference>
<accession>A0ABZ2XJD1</accession>
<evidence type="ECO:0000256" key="10">
    <source>
        <dbReference type="RuleBase" id="RU362068"/>
    </source>
</evidence>
<dbReference type="PANTHER" id="PTHR43765:SF2">
    <property type="entry name" value="2-DEHYDROPANTOATE 2-REDUCTASE"/>
    <property type="match status" value="1"/>
</dbReference>
<evidence type="ECO:0000256" key="1">
    <source>
        <dbReference type="ARBA" id="ARBA00004994"/>
    </source>
</evidence>
<evidence type="ECO:0000256" key="6">
    <source>
        <dbReference type="ARBA" id="ARBA00022857"/>
    </source>
</evidence>